<sequence>MDTFLNKHDLLGAPTGLCILAGVGRSDERRMDVERLNPYAWTPFQARMPTNLSICKSINYNEDNILLQQESRRHDTSDCSLAINTL</sequence>
<protein>
    <submittedName>
        <fullName evidence="1">Uncharacterized protein</fullName>
    </submittedName>
</protein>
<dbReference type="EMBL" id="JAYRBN010000073">
    <property type="protein sequence ID" value="KAL2733604.1"/>
    <property type="molecule type" value="Genomic_DNA"/>
</dbReference>
<name>A0ABD2BLZ4_VESMC</name>
<gene>
    <name evidence="1" type="ORF">V1477_014038</name>
</gene>
<keyword evidence="2" id="KW-1185">Reference proteome</keyword>
<organism evidence="1 2">
    <name type="scientific">Vespula maculifrons</name>
    <name type="common">Eastern yellow jacket</name>
    <name type="synonym">Wasp</name>
    <dbReference type="NCBI Taxonomy" id="7453"/>
    <lineage>
        <taxon>Eukaryota</taxon>
        <taxon>Metazoa</taxon>
        <taxon>Ecdysozoa</taxon>
        <taxon>Arthropoda</taxon>
        <taxon>Hexapoda</taxon>
        <taxon>Insecta</taxon>
        <taxon>Pterygota</taxon>
        <taxon>Neoptera</taxon>
        <taxon>Endopterygota</taxon>
        <taxon>Hymenoptera</taxon>
        <taxon>Apocrita</taxon>
        <taxon>Aculeata</taxon>
        <taxon>Vespoidea</taxon>
        <taxon>Vespidae</taxon>
        <taxon>Vespinae</taxon>
        <taxon>Vespula</taxon>
    </lineage>
</organism>
<dbReference type="Proteomes" id="UP001607303">
    <property type="component" value="Unassembled WGS sequence"/>
</dbReference>
<evidence type="ECO:0000313" key="1">
    <source>
        <dbReference type="EMBL" id="KAL2733604.1"/>
    </source>
</evidence>
<proteinExistence type="predicted"/>
<reference evidence="1 2" key="1">
    <citation type="journal article" date="2024" name="Ann. Entomol. Soc. Am.">
        <title>Genomic analyses of the southern and eastern yellowjacket wasps (Hymenoptera: Vespidae) reveal evolutionary signatures of social life.</title>
        <authorList>
            <person name="Catto M.A."/>
            <person name="Caine P.B."/>
            <person name="Orr S.E."/>
            <person name="Hunt B.G."/>
            <person name="Goodisman M.A.D."/>
        </authorList>
    </citation>
    <scope>NUCLEOTIDE SEQUENCE [LARGE SCALE GENOMIC DNA]</scope>
    <source>
        <strain evidence="1">232</strain>
        <tissue evidence="1">Head and thorax</tissue>
    </source>
</reference>
<comment type="caution">
    <text evidence="1">The sequence shown here is derived from an EMBL/GenBank/DDBJ whole genome shotgun (WGS) entry which is preliminary data.</text>
</comment>
<evidence type="ECO:0000313" key="2">
    <source>
        <dbReference type="Proteomes" id="UP001607303"/>
    </source>
</evidence>
<accession>A0ABD2BLZ4</accession>
<dbReference type="AlphaFoldDB" id="A0ABD2BLZ4"/>